<feature type="region of interest" description="Disordered" evidence="1">
    <location>
        <begin position="1"/>
        <end position="187"/>
    </location>
</feature>
<gene>
    <name evidence="3" type="ORF">PAPYR_3001</name>
</gene>
<dbReference type="SMART" id="SM00164">
    <property type="entry name" value="TBC"/>
    <property type="match status" value="1"/>
</dbReference>
<dbReference type="PROSITE" id="PS50086">
    <property type="entry name" value="TBC_RABGAP"/>
    <property type="match status" value="1"/>
</dbReference>
<name>A0ABQ8UQI6_9EUKA</name>
<dbReference type="Pfam" id="PF00566">
    <property type="entry name" value="RabGAP-TBC"/>
    <property type="match status" value="1"/>
</dbReference>
<reference evidence="3" key="1">
    <citation type="journal article" date="2022" name="bioRxiv">
        <title>Genomics of Preaxostyla Flagellates Illuminates Evolutionary Transitions and the Path Towards Mitochondrial Loss.</title>
        <authorList>
            <person name="Novak L.V.F."/>
            <person name="Treitli S.C."/>
            <person name="Pyrih J."/>
            <person name="Halakuc P."/>
            <person name="Pipaliya S.V."/>
            <person name="Vacek V."/>
            <person name="Brzon O."/>
            <person name="Soukal P."/>
            <person name="Eme L."/>
            <person name="Dacks J.B."/>
            <person name="Karnkowska A."/>
            <person name="Elias M."/>
            <person name="Hampl V."/>
        </authorList>
    </citation>
    <scope>NUCLEOTIDE SEQUENCE</scope>
    <source>
        <strain evidence="3">RCP-MX</strain>
    </source>
</reference>
<feature type="compositionally biased region" description="Basic and acidic residues" evidence="1">
    <location>
        <begin position="57"/>
        <end position="67"/>
    </location>
</feature>
<evidence type="ECO:0000313" key="3">
    <source>
        <dbReference type="EMBL" id="KAJ4460762.1"/>
    </source>
</evidence>
<feature type="compositionally biased region" description="Polar residues" evidence="1">
    <location>
        <begin position="121"/>
        <end position="133"/>
    </location>
</feature>
<dbReference type="Gene3D" id="1.10.472.80">
    <property type="entry name" value="Ypt/Rab-GAP domain of gyp1p, domain 3"/>
    <property type="match status" value="1"/>
</dbReference>
<sequence>MEKELPVLVEREEVKPADDPESCPMTEAHTEKEAVHPPETTESLSHSEAKKYFARAEQSHIGHKEDGSEGNPPESHPPPIAPAPRESSPQPHHQQVQSAPASMKRPLPPSEASPAAHQHSPETPLSSFFANPTSILPDSPSVSSSAPRHPTPADPLAESGTGPQALPPPHPATTGPHPAPAPIDPAQDPFATVWAEHLAKQRALFLEFVRMFAIDPRAAAPTADHVDHPLSDEEDSTWKVFFENQKIVDEIRKDIRRTCPDLHFFVCEGSAGPPPGPSAPRLDISSLDLHPESLCGHPGTDPGFLGASLGASGRRRDERDPGPIYYVFAQEPGLKEDEVQADAFWAFTTIMSERRDVYCKSLDQLSSGLQGSIAVLHEMIHRIDPALHADMEAKQIKPQFYGVRWVSLLLSQPLSSTPLRFPHATPTRRPLCGGGEQEYCMPDVLRIWDSLFADPGRFDLLLYLCLAMVLHFRRDLLAGSFSDNIKLLQARPHLPAHPAPPPL</sequence>
<dbReference type="InterPro" id="IPR000195">
    <property type="entry name" value="Rab-GAP-TBC_dom"/>
</dbReference>
<dbReference type="PANTHER" id="PTHR22957:SF27">
    <property type="entry name" value="TBC1 DOMAIN FAMILY MEMBER 13"/>
    <property type="match status" value="1"/>
</dbReference>
<dbReference type="PANTHER" id="PTHR22957">
    <property type="entry name" value="TBC1 DOMAIN FAMILY MEMBER GTPASE-ACTIVATING PROTEIN"/>
    <property type="match status" value="1"/>
</dbReference>
<comment type="caution">
    <text evidence="3">The sequence shown here is derived from an EMBL/GenBank/DDBJ whole genome shotgun (WGS) entry which is preliminary data.</text>
</comment>
<dbReference type="InterPro" id="IPR035969">
    <property type="entry name" value="Rab-GAP_TBC_sf"/>
</dbReference>
<feature type="domain" description="Rab-GAP TBC" evidence="2">
    <location>
        <begin position="228"/>
        <end position="455"/>
    </location>
</feature>
<dbReference type="EMBL" id="JAPMOS010000011">
    <property type="protein sequence ID" value="KAJ4460762.1"/>
    <property type="molecule type" value="Genomic_DNA"/>
</dbReference>
<feature type="compositionally biased region" description="Basic and acidic residues" evidence="1">
    <location>
        <begin position="1"/>
        <end position="18"/>
    </location>
</feature>
<evidence type="ECO:0000313" key="4">
    <source>
        <dbReference type="Proteomes" id="UP001141327"/>
    </source>
</evidence>
<protein>
    <submittedName>
        <fullName evidence="3">TBC1 domain family member 13</fullName>
    </submittedName>
</protein>
<proteinExistence type="predicted"/>
<evidence type="ECO:0000259" key="2">
    <source>
        <dbReference type="PROSITE" id="PS50086"/>
    </source>
</evidence>
<evidence type="ECO:0000256" key="1">
    <source>
        <dbReference type="SAM" id="MobiDB-lite"/>
    </source>
</evidence>
<dbReference type="SUPFAM" id="SSF47923">
    <property type="entry name" value="Ypt/Rab-GAP domain of gyp1p"/>
    <property type="match status" value="3"/>
</dbReference>
<feature type="compositionally biased region" description="Low complexity" evidence="1">
    <location>
        <begin position="134"/>
        <end position="148"/>
    </location>
</feature>
<feature type="compositionally biased region" description="Pro residues" evidence="1">
    <location>
        <begin position="165"/>
        <end position="183"/>
    </location>
</feature>
<accession>A0ABQ8UQI6</accession>
<dbReference type="Proteomes" id="UP001141327">
    <property type="component" value="Unassembled WGS sequence"/>
</dbReference>
<organism evidence="3 4">
    <name type="scientific">Paratrimastix pyriformis</name>
    <dbReference type="NCBI Taxonomy" id="342808"/>
    <lineage>
        <taxon>Eukaryota</taxon>
        <taxon>Metamonada</taxon>
        <taxon>Preaxostyla</taxon>
        <taxon>Paratrimastigidae</taxon>
        <taxon>Paratrimastix</taxon>
    </lineage>
</organism>
<feature type="compositionally biased region" description="Low complexity" evidence="1">
    <location>
        <begin position="83"/>
        <end position="101"/>
    </location>
</feature>
<keyword evidence="4" id="KW-1185">Reference proteome</keyword>